<evidence type="ECO:0000256" key="1">
    <source>
        <dbReference type="ARBA" id="ARBA00044777"/>
    </source>
</evidence>
<dbReference type="PANTHER" id="PTHR33969">
    <property type="entry name" value="SEGREGATION AND CONDENSATION PROTEIN A"/>
    <property type="match status" value="1"/>
</dbReference>
<dbReference type="eggNOG" id="COG1354">
    <property type="taxonomic scope" value="Bacteria"/>
</dbReference>
<organism evidence="4 5">
    <name type="scientific">Treponema primitia (strain ATCC BAA-887 / DSM 12427 / ZAS-2)</name>
    <dbReference type="NCBI Taxonomy" id="545694"/>
    <lineage>
        <taxon>Bacteria</taxon>
        <taxon>Pseudomonadati</taxon>
        <taxon>Spirochaetota</taxon>
        <taxon>Spirochaetia</taxon>
        <taxon>Spirochaetales</taxon>
        <taxon>Treponemataceae</taxon>
        <taxon>Treponema</taxon>
    </lineage>
</organism>
<keyword evidence="2" id="KW-0132">Cell division</keyword>
<reference evidence="4 5" key="2">
    <citation type="journal article" date="2011" name="ISME J.">
        <title>RNA-seq reveals cooperative metabolic interactions between two termite-gut spirochete species in co-culture.</title>
        <authorList>
            <person name="Rosenthal A.Z."/>
            <person name="Matson E.G."/>
            <person name="Eldar A."/>
            <person name="Leadbetter J.R."/>
        </authorList>
    </citation>
    <scope>NUCLEOTIDE SEQUENCE [LARGE SCALE GENOMIC DNA]</scope>
    <source>
        <strain evidence="5">ATCC BAA-887 / DSM 12427 / ZAS-2</strain>
    </source>
</reference>
<gene>
    <name evidence="2" type="primary">scpA</name>
    <name evidence="4" type="ordered locus">TREPR_2342</name>
</gene>
<name>F5YHW4_TREPZ</name>
<keyword evidence="2" id="KW-0131">Cell cycle</keyword>
<dbReference type="GO" id="GO:0007059">
    <property type="term" value="P:chromosome segregation"/>
    <property type="evidence" value="ECO:0007669"/>
    <property type="project" value="UniProtKB-UniRule"/>
</dbReference>
<evidence type="ECO:0000256" key="3">
    <source>
        <dbReference type="SAM" id="MobiDB-lite"/>
    </source>
</evidence>
<accession>F5YHW4</accession>
<dbReference type="InterPro" id="IPR023093">
    <property type="entry name" value="ScpA-like_C"/>
</dbReference>
<dbReference type="PANTHER" id="PTHR33969:SF2">
    <property type="entry name" value="SEGREGATION AND CONDENSATION PROTEIN A"/>
    <property type="match status" value="1"/>
</dbReference>
<dbReference type="KEGG" id="tpi:TREPR_2342"/>
<proteinExistence type="inferred from homology"/>
<comment type="subcellular location">
    <subcellularLocation>
        <location evidence="2">Cytoplasm</location>
    </subcellularLocation>
    <text evidence="2">Associated with two foci at the outer edges of the nucleoid region in young cells, and at four foci within both cell halves in older cells.</text>
</comment>
<comment type="subunit">
    <text evidence="2">Component of a cohesin-like complex composed of ScpA, ScpB and the Smc homodimer, in which ScpA and ScpB bind to the head domain of Smc. The presence of the three proteins is required for the association of the complex with DNA.</text>
</comment>
<dbReference type="HAMAP" id="MF_01805">
    <property type="entry name" value="ScpA"/>
    <property type="match status" value="1"/>
</dbReference>
<keyword evidence="5" id="KW-1185">Reference proteome</keyword>
<evidence type="ECO:0000256" key="2">
    <source>
        <dbReference type="HAMAP-Rule" id="MF_01805"/>
    </source>
</evidence>
<dbReference type="HOGENOM" id="CLU_038686_3_0_12"/>
<dbReference type="GO" id="GO:0005737">
    <property type="term" value="C:cytoplasm"/>
    <property type="evidence" value="ECO:0007669"/>
    <property type="project" value="UniProtKB-SubCell"/>
</dbReference>
<dbReference type="Proteomes" id="UP000009223">
    <property type="component" value="Chromosome"/>
</dbReference>
<dbReference type="STRING" id="545694.TREPR_2342"/>
<dbReference type="RefSeq" id="WP_015707861.1">
    <property type="nucleotide sequence ID" value="NC_015578.1"/>
</dbReference>
<dbReference type="EMBL" id="CP001843">
    <property type="protein sequence ID" value="AEF85112.1"/>
    <property type="molecule type" value="Genomic_DNA"/>
</dbReference>
<evidence type="ECO:0000313" key="5">
    <source>
        <dbReference type="Proteomes" id="UP000009223"/>
    </source>
</evidence>
<dbReference type="Gene3D" id="1.10.10.580">
    <property type="entry name" value="Structural maintenance of chromosome 1. Chain E"/>
    <property type="match status" value="1"/>
</dbReference>
<dbReference type="InterPro" id="IPR003768">
    <property type="entry name" value="ScpA"/>
</dbReference>
<dbReference type="OrthoDB" id="9811016at2"/>
<dbReference type="Gene3D" id="6.10.250.2410">
    <property type="match status" value="1"/>
</dbReference>
<dbReference type="GO" id="GO:0051301">
    <property type="term" value="P:cell division"/>
    <property type="evidence" value="ECO:0007669"/>
    <property type="project" value="UniProtKB-KW"/>
</dbReference>
<dbReference type="GO" id="GO:0006260">
    <property type="term" value="P:DNA replication"/>
    <property type="evidence" value="ECO:0007669"/>
    <property type="project" value="UniProtKB-UniRule"/>
</dbReference>
<protein>
    <recommendedName>
        <fullName evidence="1 2">Segregation and condensation protein A</fullName>
    </recommendedName>
</protein>
<dbReference type="AlphaFoldDB" id="F5YHW4"/>
<sequence length="267" mass="30562">MDTNNGAVHKFRLKEFEGPLDLLLFLIKKNEVNLYDIPIAQITEQYLEYLHFANTLDLEDLTEFHAMAASLLYIKSRMLLPVELDLDDDADDPRQELVDKLIEYQKFKKLSELMEEKEKEAEWVMERKKLQRALPFVEDELWEKVDIWALVKTFSSLMSNVPSERIIDLYEEVSINEKTTLITEFLEQKGECNFTDLIVRNGSMMDIVCAFLAMLEAVKFRMITVYQNRMFGDILIRPGPSFGAAGGAETENDASGEADAAGNGVSP</sequence>
<evidence type="ECO:0000313" key="4">
    <source>
        <dbReference type="EMBL" id="AEF85112.1"/>
    </source>
</evidence>
<feature type="region of interest" description="Disordered" evidence="3">
    <location>
        <begin position="244"/>
        <end position="267"/>
    </location>
</feature>
<comment type="similarity">
    <text evidence="2">Belongs to the ScpA family.</text>
</comment>
<reference evidence="5" key="1">
    <citation type="submission" date="2009-12" db="EMBL/GenBank/DDBJ databases">
        <title>Complete sequence of Treponema primitia strain ZAS-2.</title>
        <authorList>
            <person name="Tetu S.G."/>
            <person name="Matson E."/>
            <person name="Ren Q."/>
            <person name="Seshadri R."/>
            <person name="Elbourne L."/>
            <person name="Hassan K.A."/>
            <person name="Durkin A."/>
            <person name="Radune D."/>
            <person name="Mohamoud Y."/>
            <person name="Shay R."/>
            <person name="Jin S."/>
            <person name="Zhang X."/>
            <person name="Lucey K."/>
            <person name="Ballor N.R."/>
            <person name="Ottesen E."/>
            <person name="Rosenthal R."/>
            <person name="Allen A."/>
            <person name="Leadbetter J.R."/>
            <person name="Paulsen I.T."/>
        </authorList>
    </citation>
    <scope>NUCLEOTIDE SEQUENCE [LARGE SCALE GENOMIC DNA]</scope>
    <source>
        <strain evidence="5">ATCC BAA-887 / DSM 12427 / ZAS-2</strain>
    </source>
</reference>
<dbReference type="Pfam" id="PF02616">
    <property type="entry name" value="SMC_ScpA"/>
    <property type="match status" value="1"/>
</dbReference>
<comment type="function">
    <text evidence="2">Participates in chromosomal partition during cell division. May act via the formation of a condensin-like complex containing Smc and ScpB that pull DNA away from mid-cell into both cell halves.</text>
</comment>
<keyword evidence="2" id="KW-0963">Cytoplasm</keyword>
<keyword evidence="2" id="KW-0159">Chromosome partition</keyword>